<keyword evidence="1" id="KW-0812">Transmembrane</keyword>
<proteinExistence type="predicted"/>
<organism evidence="2 3">
    <name type="scientific">Caldimonas mangrovi</name>
    <dbReference type="NCBI Taxonomy" id="2944811"/>
    <lineage>
        <taxon>Bacteria</taxon>
        <taxon>Pseudomonadati</taxon>
        <taxon>Pseudomonadota</taxon>
        <taxon>Betaproteobacteria</taxon>
        <taxon>Burkholderiales</taxon>
        <taxon>Sphaerotilaceae</taxon>
        <taxon>Caldimonas</taxon>
    </lineage>
</organism>
<protein>
    <submittedName>
        <fullName evidence="2">Uncharacterized protein</fullName>
    </submittedName>
</protein>
<reference evidence="2" key="1">
    <citation type="submission" date="2022-05" db="EMBL/GenBank/DDBJ databases">
        <title>Schlegelella sp. nov., isolated from mangrove soil.</title>
        <authorList>
            <person name="Liu Y."/>
            <person name="Ge X."/>
            <person name="Liu W."/>
        </authorList>
    </citation>
    <scope>NUCLEOTIDE SEQUENCE</scope>
    <source>
        <strain evidence="2">S2-27</strain>
    </source>
</reference>
<keyword evidence="1" id="KW-0472">Membrane</keyword>
<dbReference type="EMBL" id="JAMKFE010000005">
    <property type="protein sequence ID" value="MCM5679992.1"/>
    <property type="molecule type" value="Genomic_DNA"/>
</dbReference>
<dbReference type="RefSeq" id="WP_251778198.1">
    <property type="nucleotide sequence ID" value="NZ_JAMKFE010000005.1"/>
</dbReference>
<name>A0ABT0YMP0_9BURK</name>
<comment type="caution">
    <text evidence="2">The sequence shown here is derived from an EMBL/GenBank/DDBJ whole genome shotgun (WGS) entry which is preliminary data.</text>
</comment>
<gene>
    <name evidence="2" type="ORF">M8A51_10650</name>
</gene>
<evidence type="ECO:0000313" key="2">
    <source>
        <dbReference type="EMBL" id="MCM5679992.1"/>
    </source>
</evidence>
<evidence type="ECO:0000256" key="1">
    <source>
        <dbReference type="SAM" id="Phobius"/>
    </source>
</evidence>
<evidence type="ECO:0000313" key="3">
    <source>
        <dbReference type="Proteomes" id="UP001165541"/>
    </source>
</evidence>
<keyword evidence="3" id="KW-1185">Reference proteome</keyword>
<keyword evidence="1" id="KW-1133">Transmembrane helix</keyword>
<accession>A0ABT0YMP0</accession>
<feature type="transmembrane region" description="Helical" evidence="1">
    <location>
        <begin position="32"/>
        <end position="53"/>
    </location>
</feature>
<feature type="transmembrane region" description="Helical" evidence="1">
    <location>
        <begin position="6"/>
        <end position="25"/>
    </location>
</feature>
<sequence>MSNWTVGLKVVALVVSVLAAVGVALGTEAGEALLLLVSVPAAAAVAIGVSAFIDLDR</sequence>
<dbReference type="Proteomes" id="UP001165541">
    <property type="component" value="Unassembled WGS sequence"/>
</dbReference>